<dbReference type="EMBL" id="HG937691">
    <property type="protein sequence ID" value="CDP33447.1"/>
    <property type="molecule type" value="Genomic_DNA"/>
</dbReference>
<dbReference type="PANTHER" id="PTHR42813:SF2">
    <property type="entry name" value="DEHYDROGENASE, ZINC-CONTAINING, PUTATIVE (AFU_ORTHOLOGUE AFUA_2G02810)-RELATED"/>
    <property type="match status" value="1"/>
</dbReference>
<keyword evidence="3 5" id="KW-0862">Zinc</keyword>
<protein>
    <submittedName>
        <fullName evidence="7">ARAD1A09592p</fullName>
    </submittedName>
</protein>
<reference evidence="7" key="1">
    <citation type="submission" date="2014-02" db="EMBL/GenBank/DDBJ databases">
        <authorList>
            <person name="Genoscope - CEA"/>
        </authorList>
    </citation>
    <scope>NUCLEOTIDE SEQUENCE</scope>
    <source>
        <strain evidence="7">LS3</strain>
    </source>
</reference>
<dbReference type="AlphaFoldDB" id="A0A060T3G6"/>
<dbReference type="SMART" id="SM00829">
    <property type="entry name" value="PKS_ER"/>
    <property type="match status" value="1"/>
</dbReference>
<sequence length="344" mass="37810">MKAVVFNGPYDIQVVDRQTPSVQEPTDAIVKVKYAGLCGSDLHVYRGHEKCDPGFVMGHEFMGEVVSVGDKVTKFKPGDRIVSPFTTSCMNCFYCNKGATARCHQSQLFGSPSLDGAQAEYVRVPNADGTLFPALEGVDDKLMVFMGDILPTGYFAASSFLKDLSETERKESVNVVIGCGPVGLCTIVSALHFTDKVYALDSIPERLEEARRLGAIPLNINDDPKRTILEATEGRGADVVMEIVGHADAFQLAFDLVRPFGKIASVGVHTEDLVLSGAALYDKNVSLQFGRCSVRRYFDEALQVLNKRGHLLEPMSGNLMKLDQAKEAYDIFHNRKAQKIIFEM</sequence>
<dbReference type="InterPro" id="IPR002328">
    <property type="entry name" value="ADH_Zn_CS"/>
</dbReference>
<dbReference type="Gene3D" id="3.40.50.720">
    <property type="entry name" value="NAD(P)-binding Rossmann-like Domain"/>
    <property type="match status" value="1"/>
</dbReference>
<dbReference type="SUPFAM" id="SSF51735">
    <property type="entry name" value="NAD(P)-binding Rossmann-fold domains"/>
    <property type="match status" value="1"/>
</dbReference>
<proteinExistence type="inferred from homology"/>
<evidence type="ECO:0000256" key="2">
    <source>
        <dbReference type="ARBA" id="ARBA00022723"/>
    </source>
</evidence>
<dbReference type="Pfam" id="PF00107">
    <property type="entry name" value="ADH_zinc_N"/>
    <property type="match status" value="1"/>
</dbReference>
<evidence type="ECO:0000256" key="4">
    <source>
        <dbReference type="ARBA" id="ARBA00023002"/>
    </source>
</evidence>
<dbReference type="PROSITE" id="PS00059">
    <property type="entry name" value="ADH_ZINC"/>
    <property type="match status" value="1"/>
</dbReference>
<dbReference type="InterPro" id="IPR020843">
    <property type="entry name" value="ER"/>
</dbReference>
<dbReference type="InterPro" id="IPR013149">
    <property type="entry name" value="ADH-like_C"/>
</dbReference>
<dbReference type="SUPFAM" id="SSF50129">
    <property type="entry name" value="GroES-like"/>
    <property type="match status" value="1"/>
</dbReference>
<dbReference type="InterPro" id="IPR013154">
    <property type="entry name" value="ADH-like_N"/>
</dbReference>
<dbReference type="InterPro" id="IPR011032">
    <property type="entry name" value="GroES-like_sf"/>
</dbReference>
<dbReference type="PANTHER" id="PTHR42813">
    <property type="entry name" value="ZINC-TYPE ALCOHOL DEHYDROGENASE-LIKE"/>
    <property type="match status" value="1"/>
</dbReference>
<dbReference type="CDD" id="cd08284">
    <property type="entry name" value="FDH_like_2"/>
    <property type="match status" value="1"/>
</dbReference>
<name>A0A060T3G6_BLAAD</name>
<dbReference type="GO" id="GO:0016491">
    <property type="term" value="F:oxidoreductase activity"/>
    <property type="evidence" value="ECO:0007669"/>
    <property type="project" value="UniProtKB-KW"/>
</dbReference>
<evidence type="ECO:0000256" key="5">
    <source>
        <dbReference type="RuleBase" id="RU361277"/>
    </source>
</evidence>
<keyword evidence="2 5" id="KW-0479">Metal-binding</keyword>
<dbReference type="Gene3D" id="3.90.180.10">
    <property type="entry name" value="Medium-chain alcohol dehydrogenases, catalytic domain"/>
    <property type="match status" value="1"/>
</dbReference>
<gene>
    <name evidence="7" type="ORF">GNLVRS02_ARAD1A09592g</name>
</gene>
<dbReference type="Pfam" id="PF08240">
    <property type="entry name" value="ADH_N"/>
    <property type="match status" value="1"/>
</dbReference>
<dbReference type="InterPro" id="IPR036291">
    <property type="entry name" value="NAD(P)-bd_dom_sf"/>
</dbReference>
<dbReference type="GO" id="GO:0008270">
    <property type="term" value="F:zinc ion binding"/>
    <property type="evidence" value="ECO:0007669"/>
    <property type="project" value="InterPro"/>
</dbReference>
<comment type="similarity">
    <text evidence="5">Belongs to the zinc-containing alcohol dehydrogenase family.</text>
</comment>
<keyword evidence="4" id="KW-0560">Oxidoreductase</keyword>
<organism evidence="7">
    <name type="scientific">Blastobotrys adeninivorans</name>
    <name type="common">Yeast</name>
    <name type="synonym">Arxula adeninivorans</name>
    <dbReference type="NCBI Taxonomy" id="409370"/>
    <lineage>
        <taxon>Eukaryota</taxon>
        <taxon>Fungi</taxon>
        <taxon>Dikarya</taxon>
        <taxon>Ascomycota</taxon>
        <taxon>Saccharomycotina</taxon>
        <taxon>Dipodascomycetes</taxon>
        <taxon>Dipodascales</taxon>
        <taxon>Trichomonascaceae</taxon>
        <taxon>Blastobotrys</taxon>
    </lineage>
</organism>
<feature type="domain" description="Enoyl reductase (ER)" evidence="6">
    <location>
        <begin position="8"/>
        <end position="342"/>
    </location>
</feature>
<accession>A0A060T3G6</accession>
<evidence type="ECO:0000256" key="1">
    <source>
        <dbReference type="ARBA" id="ARBA00001947"/>
    </source>
</evidence>
<comment type="cofactor">
    <cofactor evidence="1 5">
        <name>Zn(2+)</name>
        <dbReference type="ChEBI" id="CHEBI:29105"/>
    </cofactor>
</comment>
<evidence type="ECO:0000313" key="7">
    <source>
        <dbReference type="EMBL" id="CDP33447.1"/>
    </source>
</evidence>
<dbReference type="PhylomeDB" id="A0A060T3G6"/>
<evidence type="ECO:0000259" key="6">
    <source>
        <dbReference type="SMART" id="SM00829"/>
    </source>
</evidence>
<reference evidence="7" key="2">
    <citation type="submission" date="2014-06" db="EMBL/GenBank/DDBJ databases">
        <title>The complete genome of Blastobotrys (Arxula) adeninivorans LS3 - a yeast of biotechnological interest.</title>
        <authorList>
            <person name="Kunze G."/>
            <person name="Gaillardin C."/>
            <person name="Czernicka M."/>
            <person name="Durrens P."/>
            <person name="Martin T."/>
            <person name="Boer E."/>
            <person name="Gabaldon T."/>
            <person name="Cruz J."/>
            <person name="Talla E."/>
            <person name="Marck C."/>
            <person name="Goffeau A."/>
            <person name="Barbe V."/>
            <person name="Baret P."/>
            <person name="Baronian K."/>
            <person name="Beier S."/>
            <person name="Bleykasten C."/>
            <person name="Bode R."/>
            <person name="Casaregola S."/>
            <person name="Despons L."/>
            <person name="Fairhead C."/>
            <person name="Giersberg M."/>
            <person name="Gierski P."/>
            <person name="Hahnel U."/>
            <person name="Hartmann A."/>
            <person name="Jankowska D."/>
            <person name="Jubin C."/>
            <person name="Jung P."/>
            <person name="Lafontaine I."/>
            <person name="Leh-Louis V."/>
            <person name="Lemaire M."/>
            <person name="Marcet-Houben M."/>
            <person name="Mascher M."/>
            <person name="Morel G."/>
            <person name="Richard G.-F."/>
            <person name="Riechen J."/>
            <person name="Sacerdot C."/>
            <person name="Sarkar A."/>
            <person name="Savel G."/>
            <person name="Schacherer J."/>
            <person name="Sherman D."/>
            <person name="Straub M.-L."/>
            <person name="Stein N."/>
            <person name="Thierry A."/>
            <person name="Trautwein-Schult A."/>
            <person name="Westhof E."/>
            <person name="Worch S."/>
            <person name="Dujon B."/>
            <person name="Souciet J.-L."/>
            <person name="Wincker P."/>
            <person name="Scholz U."/>
            <person name="Neuveglise N."/>
        </authorList>
    </citation>
    <scope>NUCLEOTIDE SEQUENCE</scope>
    <source>
        <strain evidence="7">LS3</strain>
    </source>
</reference>
<evidence type="ECO:0000256" key="3">
    <source>
        <dbReference type="ARBA" id="ARBA00022833"/>
    </source>
</evidence>